<reference evidence="1 2" key="1">
    <citation type="submission" date="2024-09" db="EMBL/GenBank/DDBJ databases">
        <authorList>
            <person name="Sun Q."/>
            <person name="Mori K."/>
        </authorList>
    </citation>
    <scope>NUCLEOTIDE SEQUENCE [LARGE SCALE GENOMIC DNA]</scope>
    <source>
        <strain evidence="1 2">NCAIM B.02301</strain>
    </source>
</reference>
<accession>A0ABV6NMQ7</accession>
<proteinExistence type="predicted"/>
<protein>
    <submittedName>
        <fullName evidence="1">Uncharacterized protein</fullName>
    </submittedName>
</protein>
<dbReference type="Proteomes" id="UP001589833">
    <property type="component" value="Unassembled WGS sequence"/>
</dbReference>
<keyword evidence="2" id="KW-1185">Reference proteome</keyword>
<gene>
    <name evidence="1" type="ORF">ACFFH4_24145</name>
</gene>
<dbReference type="RefSeq" id="WP_273847778.1">
    <property type="nucleotide sequence ID" value="NZ_JAQQWT010000034.1"/>
</dbReference>
<name>A0ABV6NMQ7_9BACI</name>
<comment type="caution">
    <text evidence="1">The sequence shown here is derived from an EMBL/GenBank/DDBJ whole genome shotgun (WGS) entry which is preliminary data.</text>
</comment>
<sequence>MLSKKEKLSMILEAFGNLPIPGVYQAEEQAAGSCSNFCSNVCRTLYPLQFNQCFNDCMACQQSTIFETDESLLDEDER</sequence>
<dbReference type="EMBL" id="JBHLTR010000097">
    <property type="protein sequence ID" value="MFC0561966.1"/>
    <property type="molecule type" value="Genomic_DNA"/>
</dbReference>
<organism evidence="1 2">
    <name type="scientific">Halalkalibacter alkalisediminis</name>
    <dbReference type="NCBI Taxonomy" id="935616"/>
    <lineage>
        <taxon>Bacteria</taxon>
        <taxon>Bacillati</taxon>
        <taxon>Bacillota</taxon>
        <taxon>Bacilli</taxon>
        <taxon>Bacillales</taxon>
        <taxon>Bacillaceae</taxon>
        <taxon>Halalkalibacter</taxon>
    </lineage>
</organism>
<evidence type="ECO:0000313" key="1">
    <source>
        <dbReference type="EMBL" id="MFC0561966.1"/>
    </source>
</evidence>
<evidence type="ECO:0000313" key="2">
    <source>
        <dbReference type="Proteomes" id="UP001589833"/>
    </source>
</evidence>